<dbReference type="Proteomes" id="UP001158045">
    <property type="component" value="Unassembled WGS sequence"/>
</dbReference>
<evidence type="ECO:0000313" key="2">
    <source>
        <dbReference type="EMBL" id="MDH8679887.1"/>
    </source>
</evidence>
<dbReference type="Pfam" id="PF04071">
    <property type="entry name" value="zf-like"/>
    <property type="match status" value="1"/>
</dbReference>
<reference evidence="2 3" key="1">
    <citation type="submission" date="2023-04" db="EMBL/GenBank/DDBJ databases">
        <title>Fusibacter bizertensis strain WBS, isolated from littoral bottom sediments of the Arctic seas - biochemical and genomic analysis.</title>
        <authorList>
            <person name="Brioukhanov A.L."/>
        </authorList>
    </citation>
    <scope>NUCLEOTIDE SEQUENCE [LARGE SCALE GENOMIC DNA]</scope>
    <source>
        <strain evidence="2 3">WBS</strain>
    </source>
</reference>
<dbReference type="InterPro" id="IPR007212">
    <property type="entry name" value="Zf-like"/>
</dbReference>
<name>A0ABT6NHM2_9FIRM</name>
<accession>A0ABT6NHM2</accession>
<proteinExistence type="predicted"/>
<dbReference type="EMBL" id="JARYZI010000020">
    <property type="protein sequence ID" value="MDH8679887.1"/>
    <property type="molecule type" value="Genomic_DNA"/>
</dbReference>
<dbReference type="RefSeq" id="WP_281095782.1">
    <property type="nucleotide sequence ID" value="NZ_JARYZI010000020.1"/>
</dbReference>
<comment type="caution">
    <text evidence="2">The sequence shown here is derived from an EMBL/GenBank/DDBJ whole genome shotgun (WGS) entry which is preliminary data.</text>
</comment>
<organism evidence="2 3">
    <name type="scientific">Fusibacter bizertensis</name>
    <dbReference type="NCBI Taxonomy" id="1488331"/>
    <lineage>
        <taxon>Bacteria</taxon>
        <taxon>Bacillati</taxon>
        <taxon>Bacillota</taxon>
        <taxon>Clostridia</taxon>
        <taxon>Eubacteriales</taxon>
        <taxon>Eubacteriales Family XII. Incertae Sedis</taxon>
        <taxon>Fusibacter</taxon>
    </lineage>
</organism>
<gene>
    <name evidence="2" type="ORF">QE109_17200</name>
</gene>
<protein>
    <submittedName>
        <fullName evidence="2">Cysteine-rich small domain-containing protein</fullName>
    </submittedName>
</protein>
<feature type="domain" description="Cysteine-rich small" evidence="1">
    <location>
        <begin position="4"/>
        <end position="81"/>
    </location>
</feature>
<keyword evidence="3" id="KW-1185">Reference proteome</keyword>
<sequence>MSENYKFNQNQKCEYFPCHKGVEQEKFNCLFCYCPLYLLKDECGGDFKINHGIKDCSGCTKPHDENSYEYIMGHMKVVIERGSDF</sequence>
<evidence type="ECO:0000259" key="1">
    <source>
        <dbReference type="Pfam" id="PF04071"/>
    </source>
</evidence>
<evidence type="ECO:0000313" key="3">
    <source>
        <dbReference type="Proteomes" id="UP001158045"/>
    </source>
</evidence>